<reference evidence="4 5" key="1">
    <citation type="submission" date="2015-09" db="EMBL/GenBank/DDBJ databases">
        <title>Draft Genome Sequence of Bradyrhizobium manausense Strain BR 3351T, a Novel Symbiotic Nitrogen-Fixing Alphaproteobacterium Isolated from Brazilian Amazon Rain Forest.</title>
        <authorList>
            <person name="De Araujo J.L."/>
            <person name="Zilli J.E."/>
        </authorList>
    </citation>
    <scope>NUCLEOTIDE SEQUENCE [LARGE SCALE GENOMIC DNA]</scope>
    <source>
        <strain evidence="4 5">BR3351</strain>
    </source>
</reference>
<dbReference type="Pfam" id="PF00589">
    <property type="entry name" value="Phage_integrase"/>
    <property type="match status" value="1"/>
</dbReference>
<dbReference type="GO" id="GO:0006310">
    <property type="term" value="P:DNA recombination"/>
    <property type="evidence" value="ECO:0007669"/>
    <property type="project" value="UniProtKB-KW"/>
</dbReference>
<comment type="caution">
    <text evidence="4">The sequence shown here is derived from an EMBL/GenBank/DDBJ whole genome shotgun (WGS) entry which is preliminary data.</text>
</comment>
<dbReference type="InterPro" id="IPR011010">
    <property type="entry name" value="DNA_brk_join_enz"/>
</dbReference>
<dbReference type="GO" id="GO:0015074">
    <property type="term" value="P:DNA integration"/>
    <property type="evidence" value="ECO:0007669"/>
    <property type="project" value="UniProtKB-KW"/>
</dbReference>
<evidence type="ECO:0000313" key="5">
    <source>
        <dbReference type="Proteomes" id="UP000051936"/>
    </source>
</evidence>
<dbReference type="AlphaFoldDB" id="A0A0R3E6D8"/>
<dbReference type="GO" id="GO:0003677">
    <property type="term" value="F:DNA binding"/>
    <property type="evidence" value="ECO:0007669"/>
    <property type="project" value="InterPro"/>
</dbReference>
<dbReference type="PANTHER" id="PTHR30349">
    <property type="entry name" value="PHAGE INTEGRASE-RELATED"/>
    <property type="match status" value="1"/>
</dbReference>
<keyword evidence="2" id="KW-0233">DNA recombination</keyword>
<gene>
    <name evidence="4" type="ORF">AOQ71_00050</name>
</gene>
<proteinExistence type="predicted"/>
<dbReference type="Proteomes" id="UP000051936">
    <property type="component" value="Unassembled WGS sequence"/>
</dbReference>
<dbReference type="InterPro" id="IPR050090">
    <property type="entry name" value="Tyrosine_recombinase_XerCD"/>
</dbReference>
<dbReference type="EMBL" id="LJYG01000002">
    <property type="protein sequence ID" value="KRQ17697.1"/>
    <property type="molecule type" value="Genomic_DNA"/>
</dbReference>
<dbReference type="RefSeq" id="WP_057740233.1">
    <property type="nucleotide sequence ID" value="NZ_LJYG01000002.1"/>
</dbReference>
<organism evidence="4 5">
    <name type="scientific">Bradyrhizobium manausense</name>
    <dbReference type="NCBI Taxonomy" id="989370"/>
    <lineage>
        <taxon>Bacteria</taxon>
        <taxon>Pseudomonadati</taxon>
        <taxon>Pseudomonadota</taxon>
        <taxon>Alphaproteobacteria</taxon>
        <taxon>Hyphomicrobiales</taxon>
        <taxon>Nitrobacteraceae</taxon>
        <taxon>Bradyrhizobium</taxon>
    </lineage>
</organism>
<dbReference type="PANTHER" id="PTHR30349:SF82">
    <property type="entry name" value="INTEGRASE_RECOMBINASE YOEC-RELATED"/>
    <property type="match status" value="1"/>
</dbReference>
<dbReference type="SUPFAM" id="SSF56349">
    <property type="entry name" value="DNA breaking-rejoining enzymes"/>
    <property type="match status" value="1"/>
</dbReference>
<keyword evidence="1" id="KW-0229">DNA integration</keyword>
<dbReference type="OrthoDB" id="5297095at2"/>
<evidence type="ECO:0000313" key="4">
    <source>
        <dbReference type="EMBL" id="KRQ17697.1"/>
    </source>
</evidence>
<feature type="domain" description="Tyr recombinase" evidence="3">
    <location>
        <begin position="21"/>
        <end position="207"/>
    </location>
</feature>
<accession>A0A0R3E6D8</accession>
<dbReference type="PROSITE" id="PS51898">
    <property type="entry name" value="TYR_RECOMBINASE"/>
    <property type="match status" value="1"/>
</dbReference>
<dbReference type="Gene3D" id="1.10.443.10">
    <property type="entry name" value="Intergrase catalytic core"/>
    <property type="match status" value="1"/>
</dbReference>
<protein>
    <submittedName>
        <fullName evidence="4">Integrase</fullName>
    </submittedName>
</protein>
<name>A0A0R3E6D8_9BRAD</name>
<dbReference type="STRING" id="989370.AOQ71_00050"/>
<evidence type="ECO:0000259" key="3">
    <source>
        <dbReference type="PROSITE" id="PS51898"/>
    </source>
</evidence>
<dbReference type="InterPro" id="IPR002104">
    <property type="entry name" value="Integrase_catalytic"/>
</dbReference>
<sequence>MSDESRESIRHAPWNKGKLIGAKPPLRPNQVWSIRTRLLIERRARDLALFNLAIDSELRGCDVVALRVEDVAPSGYALDRATVRQRKTGRPVKFELTDQTRQAVDDFLKAAGKRPGEYLFNGRRGPDRPMTTRQYSRLLRAWMASIGLDPKVLGTHSLRRTKATLIYRRTGNLRAVQLLLGHTKIESTVRYLGIEVDDALAIAEQVEV</sequence>
<dbReference type="InterPro" id="IPR013762">
    <property type="entry name" value="Integrase-like_cat_sf"/>
</dbReference>
<keyword evidence="5" id="KW-1185">Reference proteome</keyword>
<evidence type="ECO:0000256" key="1">
    <source>
        <dbReference type="ARBA" id="ARBA00022908"/>
    </source>
</evidence>
<evidence type="ECO:0000256" key="2">
    <source>
        <dbReference type="ARBA" id="ARBA00023172"/>
    </source>
</evidence>